<protein>
    <submittedName>
        <fullName evidence="1">DUF664 domain-containing protein</fullName>
    </submittedName>
</protein>
<dbReference type="SUPFAM" id="SSF109854">
    <property type="entry name" value="DinB/YfiT-like putative metalloenzymes"/>
    <property type="match status" value="1"/>
</dbReference>
<dbReference type="EMBL" id="CP049257">
    <property type="protein sequence ID" value="QIG43430.1"/>
    <property type="molecule type" value="Genomic_DNA"/>
</dbReference>
<dbReference type="Gene3D" id="1.20.120.450">
    <property type="entry name" value="dinb family like domain"/>
    <property type="match status" value="1"/>
</dbReference>
<evidence type="ECO:0000313" key="1">
    <source>
        <dbReference type="EMBL" id="QIG43430.1"/>
    </source>
</evidence>
<dbReference type="KEGG" id="nano:G5V58_12240"/>
<dbReference type="RefSeq" id="WP_165232945.1">
    <property type="nucleotide sequence ID" value="NZ_CP049257.1"/>
</dbReference>
<dbReference type="AlphaFoldDB" id="A0A6G6WEG4"/>
<dbReference type="InterPro" id="IPR007061">
    <property type="entry name" value="MST-like"/>
</dbReference>
<organism evidence="1 2">
    <name type="scientific">Nocardioides anomalus</name>
    <dbReference type="NCBI Taxonomy" id="2712223"/>
    <lineage>
        <taxon>Bacteria</taxon>
        <taxon>Bacillati</taxon>
        <taxon>Actinomycetota</taxon>
        <taxon>Actinomycetes</taxon>
        <taxon>Propionibacteriales</taxon>
        <taxon>Nocardioidaceae</taxon>
        <taxon>Nocardioides</taxon>
    </lineage>
</organism>
<accession>A0A6G6WEG4</accession>
<dbReference type="Proteomes" id="UP000502996">
    <property type="component" value="Chromosome"/>
</dbReference>
<reference evidence="1 2" key="1">
    <citation type="submission" date="2020-02" db="EMBL/GenBank/DDBJ databases">
        <title>Full genome sequence of Nocardioides sp. R-3366.</title>
        <authorList>
            <person name="Im W.-T."/>
        </authorList>
    </citation>
    <scope>NUCLEOTIDE SEQUENCE [LARGE SCALE GENOMIC DNA]</scope>
    <source>
        <strain evidence="1 2">R-3366</strain>
    </source>
</reference>
<keyword evidence="2" id="KW-1185">Reference proteome</keyword>
<sequence>MAALPFPSPTTPQGDRREVLLGYLAYFRSALLDKLDGLPEADLRRSLLPSGWTPLELLHHLTHVERRWLVWGFSGDEVPEPWGDTVDDRWHVPASLSLGDLTGALAAQAVVSERVVRAHALDAVGAPSERWEGAPPATLERVLLHLVQEYARHVGHLDVVRELLDGHVGE</sequence>
<dbReference type="InterPro" id="IPR034660">
    <property type="entry name" value="DinB/YfiT-like"/>
</dbReference>
<gene>
    <name evidence="1" type="ORF">G5V58_12240</name>
</gene>
<dbReference type="Pfam" id="PF04978">
    <property type="entry name" value="MST"/>
    <property type="match status" value="1"/>
</dbReference>
<name>A0A6G6WEG4_9ACTN</name>
<evidence type="ECO:0000313" key="2">
    <source>
        <dbReference type="Proteomes" id="UP000502996"/>
    </source>
</evidence>
<proteinExistence type="predicted"/>